<sequence>MIREVKNDCPSRFEEFLRHLEEARKLQDDILKYGLTAADLYCEDVDGDWLETWGDDEENTFVESVVNFLESDDSVAVKVRKQLKDKSLQEIATELENCLSFGEEEERIFALKNVLVGSVTSGSIYRDVSDEDDEIDLLDLAEELLEKLTHICGED</sequence>
<accession>A0A2N6KE78</accession>
<organism evidence="1 2">
    <name type="scientific">Fischerella thermalis CCMEE 5268</name>
    <dbReference type="NCBI Taxonomy" id="2019662"/>
    <lineage>
        <taxon>Bacteria</taxon>
        <taxon>Bacillati</taxon>
        <taxon>Cyanobacteriota</taxon>
        <taxon>Cyanophyceae</taxon>
        <taxon>Nostocales</taxon>
        <taxon>Hapalosiphonaceae</taxon>
        <taxon>Fischerella</taxon>
    </lineage>
</organism>
<protein>
    <submittedName>
        <fullName evidence="1">Uncharacterized protein</fullName>
    </submittedName>
</protein>
<dbReference type="Proteomes" id="UP000235025">
    <property type="component" value="Unassembled WGS sequence"/>
</dbReference>
<name>A0A2N6KE78_9CYAN</name>
<evidence type="ECO:0000313" key="1">
    <source>
        <dbReference type="EMBL" id="PLZ97276.1"/>
    </source>
</evidence>
<dbReference type="EMBL" id="NMQA01000183">
    <property type="protein sequence ID" value="PLZ97276.1"/>
    <property type="molecule type" value="Genomic_DNA"/>
</dbReference>
<dbReference type="RefSeq" id="WP_102173803.1">
    <property type="nucleotide sequence ID" value="NZ_NMQA01000183.1"/>
</dbReference>
<comment type="caution">
    <text evidence="1">The sequence shown here is derived from an EMBL/GenBank/DDBJ whole genome shotgun (WGS) entry which is preliminary data.</text>
</comment>
<evidence type="ECO:0000313" key="2">
    <source>
        <dbReference type="Proteomes" id="UP000235025"/>
    </source>
</evidence>
<gene>
    <name evidence="1" type="ORF">CEN50_15685</name>
</gene>
<reference evidence="1 2" key="1">
    <citation type="submission" date="2017-07" db="EMBL/GenBank/DDBJ databases">
        <title>Genomes of Fischerella (Mastigocladus) sp. strains.</title>
        <authorList>
            <person name="Miller S.R."/>
        </authorList>
    </citation>
    <scope>NUCLEOTIDE SEQUENCE [LARGE SCALE GENOMIC DNA]</scope>
    <source>
        <strain evidence="1 2">CCMEE 5268</strain>
    </source>
</reference>
<proteinExistence type="predicted"/>
<dbReference type="AlphaFoldDB" id="A0A2N6KE78"/>